<feature type="transmembrane region" description="Helical" evidence="6">
    <location>
        <begin position="6"/>
        <end position="31"/>
    </location>
</feature>
<name>F7ZC04_ROSLO</name>
<dbReference type="PANTHER" id="PTHR30086:SF20">
    <property type="entry name" value="ARGININE EXPORTER PROTEIN ARGO-RELATED"/>
    <property type="match status" value="1"/>
</dbReference>
<evidence type="ECO:0000256" key="4">
    <source>
        <dbReference type="ARBA" id="ARBA00022989"/>
    </source>
</evidence>
<feature type="transmembrane region" description="Helical" evidence="6">
    <location>
        <begin position="115"/>
        <end position="142"/>
    </location>
</feature>
<dbReference type="PANTHER" id="PTHR30086">
    <property type="entry name" value="ARGININE EXPORTER PROTEIN ARGO"/>
    <property type="match status" value="1"/>
</dbReference>
<comment type="subcellular location">
    <subcellularLocation>
        <location evidence="1">Cell membrane</location>
        <topology evidence="1">Multi-pass membrane protein</topology>
    </subcellularLocation>
</comment>
<evidence type="ECO:0000256" key="5">
    <source>
        <dbReference type="ARBA" id="ARBA00023136"/>
    </source>
</evidence>
<dbReference type="OrthoDB" id="9804822at2"/>
<keyword evidence="3 6" id="KW-0812">Transmembrane</keyword>
<evidence type="ECO:0000256" key="6">
    <source>
        <dbReference type="SAM" id="Phobius"/>
    </source>
</evidence>
<keyword evidence="5 6" id="KW-0472">Membrane</keyword>
<dbReference type="RefSeq" id="WP_013962313.1">
    <property type="nucleotide sequence ID" value="NC_015730.1"/>
</dbReference>
<dbReference type="eggNOG" id="COG1280">
    <property type="taxonomic scope" value="Bacteria"/>
</dbReference>
<reference evidence="7 8" key="1">
    <citation type="journal article" date="2011" name="BMC Genomics">
        <title>Comparative genome analysis and genome-guided physiological analysis of Roseobacter litoralis.</title>
        <authorList>
            <person name="Kalhoefer D."/>
            <person name="Thole S."/>
            <person name="Voget S."/>
            <person name="Lehmann R."/>
            <person name="Liesegang H."/>
            <person name="Wollher A."/>
            <person name="Daniel R."/>
            <person name="Simon M."/>
            <person name="Brinkhoff T."/>
        </authorList>
    </citation>
    <scope>NUCLEOTIDE SEQUENCE [LARGE SCALE GENOMIC DNA]</scope>
    <source>
        <strain evidence="8">ATCC 49566 / DSM 6996 / JCM 21268 / NBRC 15278 / OCh 149</strain>
    </source>
</reference>
<feature type="transmembrane region" description="Helical" evidence="6">
    <location>
        <begin position="73"/>
        <end position="94"/>
    </location>
</feature>
<dbReference type="Proteomes" id="UP000001353">
    <property type="component" value="Chromosome"/>
</dbReference>
<dbReference type="HOGENOM" id="CLU_079569_0_0_5"/>
<gene>
    <name evidence="7" type="ordered locus">RLO149_c024220</name>
</gene>
<accession>F7ZC04</accession>
<evidence type="ECO:0000313" key="7">
    <source>
        <dbReference type="EMBL" id="AEI94390.1"/>
    </source>
</evidence>
<evidence type="ECO:0000313" key="8">
    <source>
        <dbReference type="Proteomes" id="UP000001353"/>
    </source>
</evidence>
<evidence type="ECO:0000256" key="2">
    <source>
        <dbReference type="ARBA" id="ARBA00022475"/>
    </source>
</evidence>
<dbReference type="InterPro" id="IPR001123">
    <property type="entry name" value="LeuE-type"/>
</dbReference>
<dbReference type="KEGG" id="rli:RLO149_c024220"/>
<keyword evidence="8" id="KW-1185">Reference proteome</keyword>
<dbReference type="EMBL" id="CP002623">
    <property type="protein sequence ID" value="AEI94390.1"/>
    <property type="molecule type" value="Genomic_DNA"/>
</dbReference>
<dbReference type="STRING" id="391595.RLO149_c024220"/>
<keyword evidence="4 6" id="KW-1133">Transmembrane helix</keyword>
<dbReference type="Pfam" id="PF01810">
    <property type="entry name" value="LysE"/>
    <property type="match status" value="1"/>
</dbReference>
<dbReference type="GO" id="GO:0005886">
    <property type="term" value="C:plasma membrane"/>
    <property type="evidence" value="ECO:0007669"/>
    <property type="project" value="UniProtKB-SubCell"/>
</dbReference>
<protein>
    <submittedName>
        <fullName evidence="7">LysE-type translocator</fullName>
    </submittedName>
</protein>
<dbReference type="GO" id="GO:0015171">
    <property type="term" value="F:amino acid transmembrane transporter activity"/>
    <property type="evidence" value="ECO:0007669"/>
    <property type="project" value="TreeGrafter"/>
</dbReference>
<feature type="transmembrane region" description="Helical" evidence="6">
    <location>
        <begin position="43"/>
        <end position="67"/>
    </location>
</feature>
<sequence length="204" mass="21369">MSDLSWAQLAAFNITLLVAMAAPGPAFLLVLRNSIALGRRAGVMTGVGLGVMAAIWTAAALAGLAALFDLVPWAYAAMKTIGALYLIYLAWGMWRGAAQPLKAASDHASRRAFRAGLLVNLTNPKSVLFAGAVIVVIFPAGLSLTDSVLIVANHLAVELCVYAAMAFGLSTAPARAAYVRIKSWADRIAAAVLGALGMRLLFER</sequence>
<feature type="transmembrane region" description="Helical" evidence="6">
    <location>
        <begin position="148"/>
        <end position="172"/>
    </location>
</feature>
<proteinExistence type="predicted"/>
<dbReference type="AlphaFoldDB" id="F7ZC04"/>
<evidence type="ECO:0000256" key="1">
    <source>
        <dbReference type="ARBA" id="ARBA00004651"/>
    </source>
</evidence>
<organism evidence="7 8">
    <name type="scientific">Roseobacter litoralis (strain ATCC 49566 / DSM 6996 / JCM 21268 / NBRC 15278 / OCh 149)</name>
    <dbReference type="NCBI Taxonomy" id="391595"/>
    <lineage>
        <taxon>Bacteria</taxon>
        <taxon>Pseudomonadati</taxon>
        <taxon>Pseudomonadota</taxon>
        <taxon>Alphaproteobacteria</taxon>
        <taxon>Rhodobacterales</taxon>
        <taxon>Roseobacteraceae</taxon>
        <taxon>Roseobacter</taxon>
    </lineage>
</organism>
<evidence type="ECO:0000256" key="3">
    <source>
        <dbReference type="ARBA" id="ARBA00022692"/>
    </source>
</evidence>
<keyword evidence="2" id="KW-1003">Cell membrane</keyword>